<feature type="transmembrane region" description="Helical" evidence="1">
    <location>
        <begin position="22"/>
        <end position="40"/>
    </location>
</feature>
<dbReference type="AlphaFoldDB" id="A0A1V8S8N4"/>
<keyword evidence="1" id="KW-0472">Membrane</keyword>
<keyword evidence="1" id="KW-1133">Transmembrane helix</keyword>
<accession>A0A1V8S8N4</accession>
<organism evidence="2 3">
    <name type="scientific">Cryoendolithus antarcticus</name>
    <dbReference type="NCBI Taxonomy" id="1507870"/>
    <lineage>
        <taxon>Eukaryota</taxon>
        <taxon>Fungi</taxon>
        <taxon>Dikarya</taxon>
        <taxon>Ascomycota</taxon>
        <taxon>Pezizomycotina</taxon>
        <taxon>Dothideomycetes</taxon>
        <taxon>Dothideomycetidae</taxon>
        <taxon>Cladosporiales</taxon>
        <taxon>Cladosporiaceae</taxon>
        <taxon>Cryoendolithus</taxon>
    </lineage>
</organism>
<comment type="caution">
    <text evidence="2">The sequence shown here is derived from an EMBL/GenBank/DDBJ whole genome shotgun (WGS) entry which is preliminary data.</text>
</comment>
<dbReference type="EMBL" id="NAJO01000084">
    <property type="protein sequence ID" value="OQN95614.1"/>
    <property type="molecule type" value="Genomic_DNA"/>
</dbReference>
<feature type="transmembrane region" description="Helical" evidence="1">
    <location>
        <begin position="52"/>
        <end position="69"/>
    </location>
</feature>
<evidence type="ECO:0000313" key="3">
    <source>
        <dbReference type="Proteomes" id="UP000192596"/>
    </source>
</evidence>
<reference evidence="3" key="1">
    <citation type="submission" date="2017-03" db="EMBL/GenBank/DDBJ databases">
        <title>Genomes of endolithic fungi from Antarctica.</title>
        <authorList>
            <person name="Coleine C."/>
            <person name="Masonjones S."/>
            <person name="Stajich J.E."/>
        </authorList>
    </citation>
    <scope>NUCLEOTIDE SEQUENCE [LARGE SCALE GENOMIC DNA]</scope>
    <source>
        <strain evidence="3">CCFEE 5527</strain>
    </source>
</reference>
<name>A0A1V8S8N4_9PEZI</name>
<evidence type="ECO:0000256" key="1">
    <source>
        <dbReference type="SAM" id="Phobius"/>
    </source>
</evidence>
<feature type="transmembrane region" description="Helical" evidence="1">
    <location>
        <begin position="89"/>
        <end position="112"/>
    </location>
</feature>
<dbReference type="InParanoid" id="A0A1V8S8N4"/>
<keyword evidence="1" id="KW-0812">Transmembrane</keyword>
<sequence length="113" mass="12301">MAVATSWQADVHGTPSMLSSNWPGSFLLTATMLVTGYILAICPYHDAASLDILLPTGIGILLLIATTIHECFYTKSPLLPRLLFQSLDLNLTMTCCVLKYLSGGIVSFYLVFL</sequence>
<dbReference type="Proteomes" id="UP000192596">
    <property type="component" value="Unassembled WGS sequence"/>
</dbReference>
<keyword evidence="3" id="KW-1185">Reference proteome</keyword>
<protein>
    <submittedName>
        <fullName evidence="2">Uncharacterized protein</fullName>
    </submittedName>
</protein>
<gene>
    <name evidence="2" type="ORF">B0A48_18691</name>
</gene>
<proteinExistence type="predicted"/>
<evidence type="ECO:0000313" key="2">
    <source>
        <dbReference type="EMBL" id="OQN95614.1"/>
    </source>
</evidence>